<gene>
    <name evidence="6" type="ORF">PsYK624_094930</name>
</gene>
<dbReference type="InterPro" id="IPR002893">
    <property type="entry name" value="Znf_MYND"/>
</dbReference>
<dbReference type="Gene3D" id="6.10.140.2220">
    <property type="match status" value="1"/>
</dbReference>
<dbReference type="SUPFAM" id="SSF144232">
    <property type="entry name" value="HIT/MYND zinc finger-like"/>
    <property type="match status" value="1"/>
</dbReference>
<reference evidence="6 7" key="1">
    <citation type="submission" date="2021-08" db="EMBL/GenBank/DDBJ databases">
        <title>Draft Genome Sequence of Phanerochaete sordida strain YK-624.</title>
        <authorList>
            <person name="Mori T."/>
            <person name="Dohra H."/>
            <person name="Suzuki T."/>
            <person name="Kawagishi H."/>
            <person name="Hirai H."/>
        </authorList>
    </citation>
    <scope>NUCLEOTIDE SEQUENCE [LARGE SCALE GENOMIC DNA]</scope>
    <source>
        <strain evidence="6 7">YK-624</strain>
    </source>
</reference>
<evidence type="ECO:0000256" key="2">
    <source>
        <dbReference type="ARBA" id="ARBA00022771"/>
    </source>
</evidence>
<keyword evidence="1" id="KW-0479">Metal-binding</keyword>
<accession>A0A9P3GGQ4</accession>
<keyword evidence="3" id="KW-0862">Zinc</keyword>
<protein>
    <recommendedName>
        <fullName evidence="5">MYND-type domain-containing protein</fullName>
    </recommendedName>
</protein>
<dbReference type="Proteomes" id="UP000703269">
    <property type="component" value="Unassembled WGS sequence"/>
</dbReference>
<dbReference type="GO" id="GO:0008270">
    <property type="term" value="F:zinc ion binding"/>
    <property type="evidence" value="ECO:0007669"/>
    <property type="project" value="UniProtKB-KW"/>
</dbReference>
<dbReference type="OrthoDB" id="432970at2759"/>
<dbReference type="PROSITE" id="PS50865">
    <property type="entry name" value="ZF_MYND_2"/>
    <property type="match status" value="1"/>
</dbReference>
<name>A0A9P3GGQ4_9APHY</name>
<sequence length="505" mass="57686">MLALWDKLFPGDFSQGPLAPLSRDDMLDRVLQVPDLWTQLMRELYTGDFDPDSIWTPATTLAEAVKQAPEAAWRTAWRSGFVAVLEQGIRNSYLCGFTHEQLVTAQNPRRVGRCALMLDLFLACAERVLSSKHQEEVSVLLNILQDTVVGVFVKLWDVRDPFLIAQPASSVDARNNSSNHPMNYLYGLHVTLDKLGDLMITVLSEHRNFDFINSHIPHISLVIWLHSPVAKPLRDPPWVEFFCSADLGFVGDEQVAQGILRDLGEETVVDDRLAEVLNFFGEWQDMYAGARESLPLEPRFASYCLGAARRQLCQGNRAEPTGSIATTTAVLRNLRPGSLTSSRQCYAFLDLLCRFLKLYMQMFNDAAPPLLNTYTHWILQQLHRLGKDVRPKSAAMRRHTLQEWQAISDEIARRQLARRSDGWLRFARAWQVVHGHLLPEPGEVQWTPFGAFERCAWGECLCSRHKPAHRMRVCRGCERVVYCGKRCQRSDWEDGGHRSRCRRET</sequence>
<dbReference type="AlphaFoldDB" id="A0A9P3GGQ4"/>
<keyword evidence="2 4" id="KW-0863">Zinc-finger</keyword>
<proteinExistence type="predicted"/>
<comment type="caution">
    <text evidence="6">The sequence shown here is derived from an EMBL/GenBank/DDBJ whole genome shotgun (WGS) entry which is preliminary data.</text>
</comment>
<evidence type="ECO:0000313" key="6">
    <source>
        <dbReference type="EMBL" id="GJE93334.1"/>
    </source>
</evidence>
<keyword evidence="7" id="KW-1185">Reference proteome</keyword>
<feature type="domain" description="MYND-type" evidence="5">
    <location>
        <begin position="462"/>
        <end position="501"/>
    </location>
</feature>
<evidence type="ECO:0000256" key="1">
    <source>
        <dbReference type="ARBA" id="ARBA00022723"/>
    </source>
</evidence>
<organism evidence="6 7">
    <name type="scientific">Phanerochaete sordida</name>
    <dbReference type="NCBI Taxonomy" id="48140"/>
    <lineage>
        <taxon>Eukaryota</taxon>
        <taxon>Fungi</taxon>
        <taxon>Dikarya</taxon>
        <taxon>Basidiomycota</taxon>
        <taxon>Agaricomycotina</taxon>
        <taxon>Agaricomycetes</taxon>
        <taxon>Polyporales</taxon>
        <taxon>Phanerochaetaceae</taxon>
        <taxon>Phanerochaete</taxon>
    </lineage>
</organism>
<dbReference type="EMBL" id="BPQB01000031">
    <property type="protein sequence ID" value="GJE93334.1"/>
    <property type="molecule type" value="Genomic_DNA"/>
</dbReference>
<evidence type="ECO:0000256" key="3">
    <source>
        <dbReference type="ARBA" id="ARBA00022833"/>
    </source>
</evidence>
<dbReference type="Pfam" id="PF01753">
    <property type="entry name" value="zf-MYND"/>
    <property type="match status" value="1"/>
</dbReference>
<evidence type="ECO:0000313" key="7">
    <source>
        <dbReference type="Proteomes" id="UP000703269"/>
    </source>
</evidence>
<evidence type="ECO:0000256" key="4">
    <source>
        <dbReference type="PROSITE-ProRule" id="PRU00134"/>
    </source>
</evidence>
<evidence type="ECO:0000259" key="5">
    <source>
        <dbReference type="PROSITE" id="PS50865"/>
    </source>
</evidence>